<keyword evidence="4 9" id="KW-0378">Hydrolase</keyword>
<evidence type="ECO:0000256" key="4">
    <source>
        <dbReference type="ARBA" id="ARBA00022801"/>
    </source>
</evidence>
<evidence type="ECO:0000256" key="10">
    <source>
        <dbReference type="RuleBase" id="RU362103"/>
    </source>
</evidence>
<evidence type="ECO:0000256" key="5">
    <source>
        <dbReference type="ARBA" id="ARBA00022963"/>
    </source>
</evidence>
<evidence type="ECO:0000313" key="13">
    <source>
        <dbReference type="Proteomes" id="UP000700596"/>
    </source>
</evidence>
<dbReference type="GO" id="GO:0046475">
    <property type="term" value="P:glycerophospholipid catabolic process"/>
    <property type="evidence" value="ECO:0007669"/>
    <property type="project" value="TreeGrafter"/>
</dbReference>
<dbReference type="PANTHER" id="PTHR10728:SF33">
    <property type="entry name" value="LYSOPHOSPHOLIPASE 1-RELATED"/>
    <property type="match status" value="1"/>
</dbReference>
<evidence type="ECO:0000256" key="1">
    <source>
        <dbReference type="ARBA" id="ARBA00008780"/>
    </source>
</evidence>
<dbReference type="GO" id="GO:0004623">
    <property type="term" value="F:phospholipase A2 activity"/>
    <property type="evidence" value="ECO:0007669"/>
    <property type="project" value="TreeGrafter"/>
</dbReference>
<feature type="signal peptide" evidence="10">
    <location>
        <begin position="1"/>
        <end position="20"/>
    </location>
</feature>
<evidence type="ECO:0000313" key="12">
    <source>
        <dbReference type="EMBL" id="KAH7135510.1"/>
    </source>
</evidence>
<organism evidence="12 13">
    <name type="scientific">Dendryphion nanum</name>
    <dbReference type="NCBI Taxonomy" id="256645"/>
    <lineage>
        <taxon>Eukaryota</taxon>
        <taxon>Fungi</taxon>
        <taxon>Dikarya</taxon>
        <taxon>Ascomycota</taxon>
        <taxon>Pezizomycotina</taxon>
        <taxon>Dothideomycetes</taxon>
        <taxon>Pleosporomycetidae</taxon>
        <taxon>Pleosporales</taxon>
        <taxon>Torulaceae</taxon>
        <taxon>Dendryphion</taxon>
    </lineage>
</organism>
<keyword evidence="13" id="KW-1185">Reference proteome</keyword>
<name>A0A9P9EBV8_9PLEO</name>
<dbReference type="Pfam" id="PF01735">
    <property type="entry name" value="PLA2_B"/>
    <property type="match status" value="1"/>
</dbReference>
<comment type="similarity">
    <text evidence="1 10">Belongs to the lysophospholipase family.</text>
</comment>
<gene>
    <name evidence="12" type="ORF">B0J11DRAFT_518521</name>
</gene>
<evidence type="ECO:0000256" key="7">
    <source>
        <dbReference type="ARBA" id="ARBA00023180"/>
    </source>
</evidence>
<dbReference type="FunFam" id="3.40.1090.10:FF:000010">
    <property type="entry name" value="Lysophospholipase"/>
    <property type="match status" value="1"/>
</dbReference>
<dbReference type="EC" id="3.1.1.5" evidence="2 10"/>
<protein>
    <recommendedName>
        <fullName evidence="2 10">Lysophospholipase</fullName>
        <ecNumber evidence="2 10">3.1.1.5</ecNumber>
    </recommendedName>
</protein>
<comment type="catalytic activity">
    <reaction evidence="8 10">
        <text>a 1-acyl-sn-glycero-3-phosphocholine + H2O = sn-glycerol 3-phosphocholine + a fatty acid + H(+)</text>
        <dbReference type="Rhea" id="RHEA:15177"/>
        <dbReference type="ChEBI" id="CHEBI:15377"/>
        <dbReference type="ChEBI" id="CHEBI:15378"/>
        <dbReference type="ChEBI" id="CHEBI:16870"/>
        <dbReference type="ChEBI" id="CHEBI:28868"/>
        <dbReference type="ChEBI" id="CHEBI:58168"/>
        <dbReference type="EC" id="3.1.1.5"/>
    </reaction>
</comment>
<feature type="chain" id="PRO_5040542711" description="Lysophospholipase" evidence="10">
    <location>
        <begin position="21"/>
        <end position="649"/>
    </location>
</feature>
<dbReference type="SUPFAM" id="SSF52151">
    <property type="entry name" value="FabD/lysophospholipase-like"/>
    <property type="match status" value="1"/>
</dbReference>
<reference evidence="12" key="1">
    <citation type="journal article" date="2021" name="Nat. Commun.">
        <title>Genetic determinants of endophytism in the Arabidopsis root mycobiome.</title>
        <authorList>
            <person name="Mesny F."/>
            <person name="Miyauchi S."/>
            <person name="Thiergart T."/>
            <person name="Pickel B."/>
            <person name="Atanasova L."/>
            <person name="Karlsson M."/>
            <person name="Huettel B."/>
            <person name="Barry K.W."/>
            <person name="Haridas S."/>
            <person name="Chen C."/>
            <person name="Bauer D."/>
            <person name="Andreopoulos W."/>
            <person name="Pangilinan J."/>
            <person name="LaButti K."/>
            <person name="Riley R."/>
            <person name="Lipzen A."/>
            <person name="Clum A."/>
            <person name="Drula E."/>
            <person name="Henrissat B."/>
            <person name="Kohler A."/>
            <person name="Grigoriev I.V."/>
            <person name="Martin F.M."/>
            <person name="Hacquard S."/>
        </authorList>
    </citation>
    <scope>NUCLEOTIDE SEQUENCE</scope>
    <source>
        <strain evidence="12">MPI-CAGE-CH-0243</strain>
    </source>
</reference>
<keyword evidence="5 9" id="KW-0442">Lipid degradation</keyword>
<dbReference type="Gene3D" id="3.40.1090.10">
    <property type="entry name" value="Cytosolic phospholipase A2 catalytic domain"/>
    <property type="match status" value="1"/>
</dbReference>
<proteinExistence type="inferred from homology"/>
<dbReference type="GO" id="GO:0005783">
    <property type="term" value="C:endoplasmic reticulum"/>
    <property type="evidence" value="ECO:0007669"/>
    <property type="project" value="TreeGrafter"/>
</dbReference>
<dbReference type="GO" id="GO:0005829">
    <property type="term" value="C:cytosol"/>
    <property type="evidence" value="ECO:0007669"/>
    <property type="project" value="TreeGrafter"/>
</dbReference>
<evidence type="ECO:0000259" key="11">
    <source>
        <dbReference type="PROSITE" id="PS51210"/>
    </source>
</evidence>
<dbReference type="SMART" id="SM00022">
    <property type="entry name" value="PLAc"/>
    <property type="match status" value="1"/>
</dbReference>
<evidence type="ECO:0000256" key="3">
    <source>
        <dbReference type="ARBA" id="ARBA00022729"/>
    </source>
</evidence>
<keyword evidence="7" id="KW-0325">Glycoprotein</keyword>
<dbReference type="GO" id="GO:0004622">
    <property type="term" value="F:phosphatidylcholine lysophospholipase activity"/>
    <property type="evidence" value="ECO:0007669"/>
    <property type="project" value="UniProtKB-EC"/>
</dbReference>
<comment type="caution">
    <text evidence="12">The sequence shown here is derived from an EMBL/GenBank/DDBJ whole genome shotgun (WGS) entry which is preliminary data.</text>
</comment>
<dbReference type="OrthoDB" id="4084751at2759"/>
<dbReference type="InterPro" id="IPR002642">
    <property type="entry name" value="LysoPLipase_cat_dom"/>
</dbReference>
<keyword evidence="6 9" id="KW-0443">Lipid metabolism</keyword>
<keyword evidence="3 10" id="KW-0732">Signal</keyword>
<evidence type="ECO:0000256" key="8">
    <source>
        <dbReference type="ARBA" id="ARBA00049531"/>
    </source>
</evidence>
<evidence type="ECO:0000256" key="6">
    <source>
        <dbReference type="ARBA" id="ARBA00023098"/>
    </source>
</evidence>
<evidence type="ECO:0000256" key="9">
    <source>
        <dbReference type="PROSITE-ProRule" id="PRU00555"/>
    </source>
</evidence>
<dbReference type="AlphaFoldDB" id="A0A9P9EBV8"/>
<accession>A0A9P9EBV8</accession>
<dbReference type="Proteomes" id="UP000700596">
    <property type="component" value="Unassembled WGS sequence"/>
</dbReference>
<sequence>MKVSSILAASTLTCLDTASALTPRQPEVEALDSWKRATNQAPNGYTPSRVDCPSTRPSIRVANGLSPQETEWLKKRRANTVQPLGDLLGRLNIRDFDGVGYINKYSRNTTALPNVAIAFSGGGYRAMLNGAGYLAAFDGRTAGSKNAGHIGGLLQASTYIAGLSGGGWLVGSIYANNFSSVQSIVDKGNIWQLGRDIEPGPEESKLKIFQVVDTGAYIKELVDSVDAKLKAGFDTSITDYWGRALSFQLVDAPKGGPGFTYSSIQDDDDFKNANAPLPFLLADERAPGEIAISLNTTNIEFNPWEMGSYDPTLYGFAPLKYVGSNFSAGQLSEGKECIAGFDNLGFVMGTSSSLFNQIVFALEGMPALLKTALTGVLNALGRSEDDIADWAPNPFFGFNPRTNPSARDPQLTLVDGGEDLQNIPFNPLIQPQRAVDVIFAVDSSADTVAPSAPNWSNGTALVATYYRTTNATMQNGTAFPAIPDTNTFVNLGLNNGPTFFGCNAANATTASGTAPLIVYLPNAPYVFQSNTSTTKMSYSNEERNAMILNAYNGATQGNATLDANWPTCVGCAILSRSFVRNNEKVPAACESCFTRYCWNGTLAPNTPPTPYSPKTKLTPITLKKSGAERFIPNIFGFALAAAVSGYLVL</sequence>
<feature type="domain" description="PLA2c" evidence="11">
    <location>
        <begin position="51"/>
        <end position="603"/>
    </location>
</feature>
<evidence type="ECO:0000256" key="2">
    <source>
        <dbReference type="ARBA" id="ARBA00013274"/>
    </source>
</evidence>
<dbReference type="InterPro" id="IPR016035">
    <property type="entry name" value="Acyl_Trfase/lysoPLipase"/>
</dbReference>
<dbReference type="PANTHER" id="PTHR10728">
    <property type="entry name" value="CYTOSOLIC PHOSPHOLIPASE A2"/>
    <property type="match status" value="1"/>
</dbReference>
<dbReference type="EMBL" id="JAGMWT010000002">
    <property type="protein sequence ID" value="KAH7135510.1"/>
    <property type="molecule type" value="Genomic_DNA"/>
</dbReference>
<dbReference type="PROSITE" id="PS51210">
    <property type="entry name" value="PLA2C"/>
    <property type="match status" value="1"/>
</dbReference>